<comment type="caution">
    <text evidence="1">The sequence shown here is derived from an EMBL/GenBank/DDBJ whole genome shotgun (WGS) entry which is preliminary data.</text>
</comment>
<sequence length="237" mass="27501">MHDKYEEAAATSFSSPTSAVSSEETRILTEYISQKNLFKITSQDETRRKSLTLKQFFKMKRNQQVVITSAIHNDGSKITEGKVATIGRDFVMVTDVQKRIWIPYKFIDSATIPFGFPTYSNTHQHFIYDNHLQQKLVLQFGETVVKKEALIRQFFEESLQTNLLSWRGLWVEVKTAEKIVLGKLDKTTTKELFLQLFKTTKSIPLHDIHTISTIGFFALWKQLSKALYKKLNDRRLS</sequence>
<dbReference type="Proteomes" id="UP001596170">
    <property type="component" value="Unassembled WGS sequence"/>
</dbReference>
<accession>A0ABW1L9Z2</accession>
<evidence type="ECO:0000313" key="1">
    <source>
        <dbReference type="EMBL" id="MFC6040754.1"/>
    </source>
</evidence>
<dbReference type="EMBL" id="JBHSRI010000025">
    <property type="protein sequence ID" value="MFC6040754.1"/>
    <property type="molecule type" value="Genomic_DNA"/>
</dbReference>
<organism evidence="1 2">
    <name type="scientific">Paenisporosarcina macmurdoensis</name>
    <dbReference type="NCBI Taxonomy" id="212659"/>
    <lineage>
        <taxon>Bacteria</taxon>
        <taxon>Bacillati</taxon>
        <taxon>Bacillota</taxon>
        <taxon>Bacilli</taxon>
        <taxon>Bacillales</taxon>
        <taxon>Caryophanaceae</taxon>
        <taxon>Paenisporosarcina</taxon>
    </lineage>
</organism>
<name>A0ABW1L9Z2_9BACL</name>
<evidence type="ECO:0000313" key="2">
    <source>
        <dbReference type="Proteomes" id="UP001596170"/>
    </source>
</evidence>
<protein>
    <submittedName>
        <fullName evidence="1">Uncharacterized protein</fullName>
    </submittedName>
</protein>
<proteinExistence type="predicted"/>
<reference evidence="2" key="1">
    <citation type="journal article" date="2019" name="Int. J. Syst. Evol. Microbiol.">
        <title>The Global Catalogue of Microorganisms (GCM) 10K type strain sequencing project: providing services to taxonomists for standard genome sequencing and annotation.</title>
        <authorList>
            <consortium name="The Broad Institute Genomics Platform"/>
            <consortium name="The Broad Institute Genome Sequencing Center for Infectious Disease"/>
            <person name="Wu L."/>
            <person name="Ma J."/>
        </authorList>
    </citation>
    <scope>NUCLEOTIDE SEQUENCE [LARGE SCALE GENOMIC DNA]</scope>
    <source>
        <strain evidence="2">CCUG 54527</strain>
    </source>
</reference>
<dbReference type="RefSeq" id="WP_377735308.1">
    <property type="nucleotide sequence ID" value="NZ_JBHSRI010000025.1"/>
</dbReference>
<gene>
    <name evidence="1" type="ORF">ACFPYN_15105</name>
</gene>
<keyword evidence="2" id="KW-1185">Reference proteome</keyword>